<gene>
    <name evidence="3" type="ORF">DCMF_13255</name>
</gene>
<keyword evidence="4" id="KW-1185">Reference proteome</keyword>
<evidence type="ECO:0000313" key="4">
    <source>
        <dbReference type="Proteomes" id="UP000323521"/>
    </source>
</evidence>
<dbReference type="KEGG" id="fwa:DCMF_13255"/>
<dbReference type="Proteomes" id="UP000323521">
    <property type="component" value="Chromosome"/>
</dbReference>
<keyword evidence="2" id="KW-0812">Transmembrane</keyword>
<accession>A0A3G1KTV7</accession>
<name>A0A3G1KTV7_FORW1</name>
<reference evidence="3 4" key="1">
    <citation type="submission" date="2016-10" db="EMBL/GenBank/DDBJ databases">
        <title>Complete Genome Sequence of Peptococcaceae strain DCMF.</title>
        <authorList>
            <person name="Edwards R.J."/>
            <person name="Holland S.I."/>
            <person name="Deshpande N.P."/>
            <person name="Wong Y.K."/>
            <person name="Ertan H."/>
            <person name="Manefield M."/>
            <person name="Russell T.L."/>
            <person name="Lee M.J."/>
        </authorList>
    </citation>
    <scope>NUCLEOTIDE SEQUENCE [LARGE SCALE GENOMIC DNA]</scope>
    <source>
        <strain evidence="3 4">DCMF</strain>
    </source>
</reference>
<keyword evidence="2" id="KW-1133">Transmembrane helix</keyword>
<keyword evidence="2" id="KW-0472">Membrane</keyword>
<protein>
    <submittedName>
        <fullName evidence="3">Uncharacterized protein</fullName>
    </submittedName>
</protein>
<dbReference type="EMBL" id="CP017634">
    <property type="protein sequence ID" value="ATW25595.1"/>
    <property type="molecule type" value="Genomic_DNA"/>
</dbReference>
<proteinExistence type="predicted"/>
<sequence length="107" mass="10886">MGANTILFSTEDLNVSAHHNLAIVQAAESTGSEDACCDDYAASSNSCVCGCVTEAACSTSTGTGIWILVIAVILVITGIGASLITRRMRGKSHPPAGKTAGKGKKKC</sequence>
<dbReference type="AlphaFoldDB" id="A0A3G1KTV7"/>
<evidence type="ECO:0000256" key="1">
    <source>
        <dbReference type="SAM" id="MobiDB-lite"/>
    </source>
</evidence>
<dbReference type="RefSeq" id="WP_148134851.1">
    <property type="nucleotide sequence ID" value="NZ_CP017634.1"/>
</dbReference>
<evidence type="ECO:0000313" key="3">
    <source>
        <dbReference type="EMBL" id="ATW25595.1"/>
    </source>
</evidence>
<evidence type="ECO:0000256" key="2">
    <source>
        <dbReference type="SAM" id="Phobius"/>
    </source>
</evidence>
<organism evidence="3 4">
    <name type="scientific">Formimonas warabiya</name>
    <dbReference type="NCBI Taxonomy" id="1761012"/>
    <lineage>
        <taxon>Bacteria</taxon>
        <taxon>Bacillati</taxon>
        <taxon>Bacillota</taxon>
        <taxon>Clostridia</taxon>
        <taxon>Eubacteriales</taxon>
        <taxon>Peptococcaceae</taxon>
        <taxon>Candidatus Formimonas</taxon>
    </lineage>
</organism>
<feature type="transmembrane region" description="Helical" evidence="2">
    <location>
        <begin position="65"/>
        <end position="84"/>
    </location>
</feature>
<feature type="region of interest" description="Disordered" evidence="1">
    <location>
        <begin position="88"/>
        <end position="107"/>
    </location>
</feature>